<evidence type="ECO:0000259" key="4">
    <source>
        <dbReference type="PROSITE" id="PS51037"/>
    </source>
</evidence>
<dbReference type="PROSITE" id="PS51037">
    <property type="entry name" value="YEATS"/>
    <property type="match status" value="1"/>
</dbReference>
<dbReference type="Gene3D" id="2.60.40.1970">
    <property type="entry name" value="YEATS domain"/>
    <property type="match status" value="1"/>
</dbReference>
<keyword evidence="5" id="KW-0396">Initiation factor</keyword>
<feature type="compositionally biased region" description="Gly residues" evidence="3">
    <location>
        <begin position="1"/>
        <end position="10"/>
    </location>
</feature>
<feature type="compositionally biased region" description="Polar residues" evidence="3">
    <location>
        <begin position="14"/>
        <end position="23"/>
    </location>
</feature>
<reference evidence="5" key="1">
    <citation type="submission" date="2022-07" db="EMBL/GenBank/DDBJ databases">
        <title>Fungi with potential for degradation of polypropylene.</title>
        <authorList>
            <person name="Gostincar C."/>
        </authorList>
    </citation>
    <scope>NUCLEOTIDE SEQUENCE</scope>
    <source>
        <strain evidence="5">EXF-13287</strain>
    </source>
</reference>
<feature type="region of interest" description="Disordered" evidence="3">
    <location>
        <begin position="46"/>
        <end position="68"/>
    </location>
</feature>
<dbReference type="GO" id="GO:0005634">
    <property type="term" value="C:nucleus"/>
    <property type="evidence" value="ECO:0007669"/>
    <property type="project" value="UniProtKB-SubCell"/>
</dbReference>
<dbReference type="CDD" id="cd16905">
    <property type="entry name" value="YEATS_Taf14_like"/>
    <property type="match status" value="1"/>
</dbReference>
<dbReference type="GO" id="GO:0000785">
    <property type="term" value="C:chromatin"/>
    <property type="evidence" value="ECO:0007669"/>
    <property type="project" value="UniProtKB-ARBA"/>
</dbReference>
<name>A0AA38RMT9_9PEZI</name>
<comment type="caution">
    <text evidence="5">The sequence shown here is derived from an EMBL/GenBank/DDBJ whole genome shotgun (WGS) entry which is preliminary data.</text>
</comment>
<feature type="compositionally biased region" description="Acidic residues" evidence="3">
    <location>
        <begin position="48"/>
        <end position="60"/>
    </location>
</feature>
<keyword evidence="1 2" id="KW-0539">Nucleus</keyword>
<keyword evidence="5" id="KW-0648">Protein biosynthesis</keyword>
<dbReference type="Pfam" id="PF03366">
    <property type="entry name" value="YEATS"/>
    <property type="match status" value="1"/>
</dbReference>
<dbReference type="InterPro" id="IPR055129">
    <property type="entry name" value="YEATS_dom"/>
</dbReference>
<gene>
    <name evidence="5" type="ORF">NKR19_g7332</name>
</gene>
<evidence type="ECO:0000256" key="2">
    <source>
        <dbReference type="PROSITE-ProRule" id="PRU00376"/>
    </source>
</evidence>
<feature type="region of interest" description="Disordered" evidence="3">
    <location>
        <begin position="1"/>
        <end position="23"/>
    </location>
</feature>
<dbReference type="Proteomes" id="UP001174691">
    <property type="component" value="Unassembled WGS sequence"/>
</dbReference>
<keyword evidence="6" id="KW-1185">Reference proteome</keyword>
<dbReference type="EMBL" id="JANBVN010000126">
    <property type="protein sequence ID" value="KAJ9142023.1"/>
    <property type="molecule type" value="Genomic_DNA"/>
</dbReference>
<dbReference type="InterPro" id="IPR005033">
    <property type="entry name" value="YEATS"/>
</dbReference>
<sequence length="303" mass="34085">MAGQGQGEAAGMGTSFNSGSNIPTVNPRYQDLIIELELDTDFASTETLDNDSADDDADADADYKPDPDIHNQTIDKMVVIERKVKVVTEQHNIDKPAAVEGFPMKEWTIEIYLLDQEGKEHPANCFTKVVYNLHPSFEQPVQTFNEPPFKCTNEGWGEFEMTIDMYTTEKGGKTTIPHDLNFAKPTYENVHKVTFRNPSMALQGILRETGPIPTDEERKKTKTDGGIKNKKKVYDVEKMADALPQCEEDDLLQIIQMIHDGKTDNSFVSNNIDAGEFSVDLYTLPDDTLVQVWEFLTRLGLIN</sequence>
<dbReference type="GO" id="GO:0006355">
    <property type="term" value="P:regulation of DNA-templated transcription"/>
    <property type="evidence" value="ECO:0007669"/>
    <property type="project" value="InterPro"/>
</dbReference>
<protein>
    <submittedName>
        <fullName evidence="5">SAS complex, SAS5 subunit/transcription initiation factor IID, subunit 14</fullName>
    </submittedName>
</protein>
<comment type="subcellular location">
    <subcellularLocation>
        <location evidence="2">Nucleus</location>
    </subcellularLocation>
</comment>
<evidence type="ECO:0000256" key="3">
    <source>
        <dbReference type="SAM" id="MobiDB-lite"/>
    </source>
</evidence>
<feature type="domain" description="YEATS" evidence="4">
    <location>
        <begin position="74"/>
        <end position="209"/>
    </location>
</feature>
<accession>A0AA38RMT9</accession>
<dbReference type="GO" id="GO:0003743">
    <property type="term" value="F:translation initiation factor activity"/>
    <property type="evidence" value="ECO:0007669"/>
    <property type="project" value="UniProtKB-KW"/>
</dbReference>
<dbReference type="PANTHER" id="PTHR23195">
    <property type="entry name" value="YEATS DOMAIN"/>
    <property type="match status" value="1"/>
</dbReference>
<evidence type="ECO:0000313" key="5">
    <source>
        <dbReference type="EMBL" id="KAJ9142023.1"/>
    </source>
</evidence>
<evidence type="ECO:0000313" key="6">
    <source>
        <dbReference type="Proteomes" id="UP001174691"/>
    </source>
</evidence>
<proteinExistence type="predicted"/>
<dbReference type="InterPro" id="IPR038704">
    <property type="entry name" value="YEAST_sf"/>
</dbReference>
<organism evidence="5 6">
    <name type="scientific">Coniochaeta hoffmannii</name>
    <dbReference type="NCBI Taxonomy" id="91930"/>
    <lineage>
        <taxon>Eukaryota</taxon>
        <taxon>Fungi</taxon>
        <taxon>Dikarya</taxon>
        <taxon>Ascomycota</taxon>
        <taxon>Pezizomycotina</taxon>
        <taxon>Sordariomycetes</taxon>
        <taxon>Sordariomycetidae</taxon>
        <taxon>Coniochaetales</taxon>
        <taxon>Coniochaetaceae</taxon>
        <taxon>Coniochaeta</taxon>
    </lineage>
</organism>
<dbReference type="AlphaFoldDB" id="A0AA38RMT9"/>
<evidence type="ECO:0000256" key="1">
    <source>
        <dbReference type="ARBA" id="ARBA00023242"/>
    </source>
</evidence>